<dbReference type="PANTHER" id="PTHR10359">
    <property type="entry name" value="A/G-SPECIFIC ADENINE GLYCOSYLASE/ENDONUCLEASE III"/>
    <property type="match status" value="1"/>
</dbReference>
<keyword evidence="14" id="KW-0255">Endonuclease</keyword>
<keyword evidence="11 12" id="KW-0326">Glycosidase</keyword>
<dbReference type="InterPro" id="IPR011257">
    <property type="entry name" value="DNA_glycosylase"/>
</dbReference>
<keyword evidence="15" id="KW-1185">Reference proteome</keyword>
<keyword evidence="5 12" id="KW-0378">Hydrolase</keyword>
<evidence type="ECO:0000256" key="11">
    <source>
        <dbReference type="ARBA" id="ARBA00023295"/>
    </source>
</evidence>
<dbReference type="GO" id="GO:0046872">
    <property type="term" value="F:metal ion binding"/>
    <property type="evidence" value="ECO:0007669"/>
    <property type="project" value="UniProtKB-KW"/>
</dbReference>
<evidence type="ECO:0000259" key="13">
    <source>
        <dbReference type="SMART" id="SM00478"/>
    </source>
</evidence>
<dbReference type="InterPro" id="IPR005759">
    <property type="entry name" value="Nth"/>
</dbReference>
<keyword evidence="2 12" id="KW-0004">4Fe-4S</keyword>
<keyword evidence="8 12" id="KW-0238">DNA-binding</keyword>
<dbReference type="Proteomes" id="UP000473648">
    <property type="component" value="Unassembled WGS sequence"/>
</dbReference>
<organism evidence="14 15">
    <name type="scientific">Candidatus Pseudoramibacter fermentans</name>
    <dbReference type="NCBI Taxonomy" id="2594427"/>
    <lineage>
        <taxon>Bacteria</taxon>
        <taxon>Bacillati</taxon>
        <taxon>Bacillota</taxon>
        <taxon>Clostridia</taxon>
        <taxon>Eubacteriales</taxon>
        <taxon>Eubacteriaceae</taxon>
        <taxon>Pseudoramibacter</taxon>
    </lineage>
</organism>
<dbReference type="PROSITE" id="PS01155">
    <property type="entry name" value="ENDONUCLEASE_III_2"/>
    <property type="match status" value="1"/>
</dbReference>
<gene>
    <name evidence="12 14" type="primary">nth</name>
    <name evidence="14" type="ORF">FRC53_06055</name>
</gene>
<dbReference type="HAMAP" id="MF_00942">
    <property type="entry name" value="Nth"/>
    <property type="match status" value="1"/>
</dbReference>
<reference evidence="14" key="1">
    <citation type="journal article" date="2020" name="Appl. Environ. Microbiol.">
        <title>Medium-Chain Fatty Acid Synthesis by 'Candidatus Weimeria bifida' gen. nov., sp. nov., and 'Candidatus Pseudoramibacter fermentans' sp. nov.</title>
        <authorList>
            <person name="Scarborough M.J."/>
            <person name="Myers K.S."/>
            <person name="Donohue T.J."/>
            <person name="Noguera D.R."/>
        </authorList>
    </citation>
    <scope>NUCLEOTIDE SEQUENCE</scope>
    <source>
        <strain evidence="14">EUB1.1</strain>
    </source>
</reference>
<dbReference type="Gene3D" id="1.10.1670.10">
    <property type="entry name" value="Helix-hairpin-Helix base-excision DNA repair enzymes (C-terminal)"/>
    <property type="match status" value="1"/>
</dbReference>
<keyword evidence="9 12" id="KW-0234">DNA repair</keyword>
<dbReference type="CDD" id="cd00056">
    <property type="entry name" value="ENDO3c"/>
    <property type="match status" value="1"/>
</dbReference>
<dbReference type="InterPro" id="IPR023170">
    <property type="entry name" value="HhH_base_excis_C"/>
</dbReference>
<comment type="catalytic activity">
    <reaction evidence="12">
        <text>2'-deoxyribonucleotide-(2'-deoxyribose 5'-phosphate)-2'-deoxyribonucleotide-DNA = a 3'-end 2'-deoxyribonucleotide-(2,3-dehydro-2,3-deoxyribose 5'-phosphate)-DNA + a 5'-end 5'-phospho-2'-deoxyribonucleoside-DNA + H(+)</text>
        <dbReference type="Rhea" id="RHEA:66592"/>
        <dbReference type="Rhea" id="RHEA-COMP:13180"/>
        <dbReference type="Rhea" id="RHEA-COMP:16897"/>
        <dbReference type="Rhea" id="RHEA-COMP:17067"/>
        <dbReference type="ChEBI" id="CHEBI:15378"/>
        <dbReference type="ChEBI" id="CHEBI:136412"/>
        <dbReference type="ChEBI" id="CHEBI:157695"/>
        <dbReference type="ChEBI" id="CHEBI:167181"/>
        <dbReference type="EC" id="4.2.99.18"/>
    </reaction>
</comment>
<keyword evidence="4 12" id="KW-0227">DNA damage</keyword>
<dbReference type="GO" id="GO:0140078">
    <property type="term" value="F:class I DNA-(apurinic or apyrimidinic site) endonuclease activity"/>
    <property type="evidence" value="ECO:0007669"/>
    <property type="project" value="UniProtKB-EC"/>
</dbReference>
<feature type="binding site" evidence="12">
    <location>
        <position position="203"/>
    </location>
    <ligand>
        <name>[4Fe-4S] cluster</name>
        <dbReference type="ChEBI" id="CHEBI:49883"/>
    </ligand>
</feature>
<comment type="function">
    <text evidence="12">DNA repair enzyme that has both DNA N-glycosylase activity and AP-lyase activity. The DNA N-glycosylase activity releases various damaged pyrimidines from DNA by cleaving the N-glycosidic bond, leaving an AP (apurinic/apyrimidinic) site. The AP-lyase activity cleaves the phosphodiester bond 3' to the AP site by a beta-elimination, leaving a 3'-terminal unsaturated sugar and a product with a terminal 5'-phosphate.</text>
</comment>
<keyword evidence="14" id="KW-0540">Nuclease</keyword>
<feature type="binding site" evidence="12">
    <location>
        <position position="187"/>
    </location>
    <ligand>
        <name>[4Fe-4S] cluster</name>
        <dbReference type="ChEBI" id="CHEBI:49883"/>
    </ligand>
</feature>
<evidence type="ECO:0000256" key="9">
    <source>
        <dbReference type="ARBA" id="ARBA00023204"/>
    </source>
</evidence>
<dbReference type="Pfam" id="PF10576">
    <property type="entry name" value="EndIII_4Fe-2S"/>
    <property type="match status" value="1"/>
</dbReference>
<evidence type="ECO:0000256" key="3">
    <source>
        <dbReference type="ARBA" id="ARBA00022723"/>
    </source>
</evidence>
<evidence type="ECO:0000256" key="12">
    <source>
        <dbReference type="HAMAP-Rule" id="MF_00942"/>
    </source>
</evidence>
<accession>A0A6L5GRW2</accession>
<evidence type="ECO:0000256" key="7">
    <source>
        <dbReference type="ARBA" id="ARBA00023014"/>
    </source>
</evidence>
<keyword evidence="7 12" id="KW-0411">Iron-sulfur</keyword>
<evidence type="ECO:0000313" key="15">
    <source>
        <dbReference type="Proteomes" id="UP000473648"/>
    </source>
</evidence>
<dbReference type="PIRSF" id="PIRSF001435">
    <property type="entry name" value="Nth"/>
    <property type="match status" value="1"/>
</dbReference>
<evidence type="ECO:0000313" key="14">
    <source>
        <dbReference type="EMBL" id="MQM72975.1"/>
    </source>
</evidence>
<dbReference type="InterPro" id="IPR000445">
    <property type="entry name" value="HhH_motif"/>
</dbReference>
<dbReference type="SUPFAM" id="SSF48150">
    <property type="entry name" value="DNA-glycosylase"/>
    <property type="match status" value="1"/>
</dbReference>
<dbReference type="PANTHER" id="PTHR10359:SF18">
    <property type="entry name" value="ENDONUCLEASE III"/>
    <property type="match status" value="1"/>
</dbReference>
<dbReference type="GO" id="GO:0051539">
    <property type="term" value="F:4 iron, 4 sulfur cluster binding"/>
    <property type="evidence" value="ECO:0007669"/>
    <property type="project" value="UniProtKB-UniRule"/>
</dbReference>
<keyword evidence="6 12" id="KW-0408">Iron</keyword>
<dbReference type="GO" id="GO:0006285">
    <property type="term" value="P:base-excision repair, AP site formation"/>
    <property type="evidence" value="ECO:0007669"/>
    <property type="project" value="TreeGrafter"/>
</dbReference>
<dbReference type="InterPro" id="IPR004036">
    <property type="entry name" value="Endonuclease-III-like_CS2"/>
</dbReference>
<dbReference type="FunFam" id="1.10.340.30:FF:000001">
    <property type="entry name" value="Endonuclease III"/>
    <property type="match status" value="1"/>
</dbReference>
<name>A0A6L5GRW2_9FIRM</name>
<dbReference type="Pfam" id="PF00730">
    <property type="entry name" value="HhH-GPD"/>
    <property type="match status" value="1"/>
</dbReference>
<dbReference type="InterPro" id="IPR004035">
    <property type="entry name" value="Endouclease-III_FeS-bd_BS"/>
</dbReference>
<comment type="similarity">
    <text evidence="1 12">Belongs to the Nth/MutY family.</text>
</comment>
<evidence type="ECO:0000256" key="1">
    <source>
        <dbReference type="ARBA" id="ARBA00008343"/>
    </source>
</evidence>
<dbReference type="PROSITE" id="PS00764">
    <property type="entry name" value="ENDONUCLEASE_III_1"/>
    <property type="match status" value="1"/>
</dbReference>
<protein>
    <recommendedName>
        <fullName evidence="12">Endonuclease III</fullName>
        <ecNumber evidence="12">4.2.99.18</ecNumber>
    </recommendedName>
    <alternativeName>
        <fullName evidence="12">DNA-(apurinic or apyrimidinic site) lyase</fullName>
    </alternativeName>
</protein>
<keyword evidence="10 12" id="KW-0456">Lyase</keyword>
<dbReference type="Gene3D" id="1.10.340.30">
    <property type="entry name" value="Hypothetical protein, domain 2"/>
    <property type="match status" value="1"/>
</dbReference>
<dbReference type="GO" id="GO:0019104">
    <property type="term" value="F:DNA N-glycosylase activity"/>
    <property type="evidence" value="ECO:0007669"/>
    <property type="project" value="UniProtKB-UniRule"/>
</dbReference>
<dbReference type="NCBIfam" id="TIGR01083">
    <property type="entry name" value="nth"/>
    <property type="match status" value="1"/>
</dbReference>
<evidence type="ECO:0000256" key="5">
    <source>
        <dbReference type="ARBA" id="ARBA00022801"/>
    </source>
</evidence>
<evidence type="ECO:0000256" key="6">
    <source>
        <dbReference type="ARBA" id="ARBA00023004"/>
    </source>
</evidence>
<feature type="binding site" evidence="12">
    <location>
        <position position="194"/>
    </location>
    <ligand>
        <name>[4Fe-4S] cluster</name>
        <dbReference type="ChEBI" id="CHEBI:49883"/>
    </ligand>
</feature>
<comment type="cofactor">
    <cofactor evidence="12">
        <name>[4Fe-4S] cluster</name>
        <dbReference type="ChEBI" id="CHEBI:49883"/>
    </cofactor>
    <text evidence="12">Binds 1 [4Fe-4S] cluster.</text>
</comment>
<feature type="domain" description="HhH-GPD" evidence="13">
    <location>
        <begin position="38"/>
        <end position="185"/>
    </location>
</feature>
<dbReference type="FunFam" id="1.10.1670.10:FF:000001">
    <property type="entry name" value="Endonuclease III"/>
    <property type="match status" value="1"/>
</dbReference>
<dbReference type="InterPro" id="IPR003265">
    <property type="entry name" value="HhH-GPD_domain"/>
</dbReference>
<dbReference type="SMART" id="SM00525">
    <property type="entry name" value="FES"/>
    <property type="match status" value="1"/>
</dbReference>
<sequence length="216" mass="24045">MNQSEINETLKILQDVYGTQKCGLDFNSPYELLIATMLSAQCTDVRVNKVTAELFKDYNTPEKMLSLTEGELREKIKSCGLSNTKAKNILKTSHLLLSEFGGEVPKTMKELTSLPGVGRKTANVVMSNAFGIPAIAVDTHVFRVSNRLGLAKGKNVLEVEKGLRQNLPESRWSSAHHQLIWHGRKICSARNPKCEVCPLAHLCETQKLEHSQSNLK</sequence>
<dbReference type="SMART" id="SM00478">
    <property type="entry name" value="ENDO3c"/>
    <property type="match status" value="1"/>
</dbReference>
<evidence type="ECO:0000256" key="8">
    <source>
        <dbReference type="ARBA" id="ARBA00023125"/>
    </source>
</evidence>
<dbReference type="GO" id="GO:0003677">
    <property type="term" value="F:DNA binding"/>
    <property type="evidence" value="ECO:0007669"/>
    <property type="project" value="UniProtKB-UniRule"/>
</dbReference>
<comment type="caution">
    <text evidence="14">The sequence shown here is derived from an EMBL/GenBank/DDBJ whole genome shotgun (WGS) entry which is preliminary data.</text>
</comment>
<keyword evidence="3 12" id="KW-0479">Metal-binding</keyword>
<dbReference type="AlphaFoldDB" id="A0A6L5GRW2"/>
<evidence type="ECO:0000256" key="2">
    <source>
        <dbReference type="ARBA" id="ARBA00022485"/>
    </source>
</evidence>
<proteinExistence type="inferred from homology"/>
<evidence type="ECO:0000256" key="4">
    <source>
        <dbReference type="ARBA" id="ARBA00022763"/>
    </source>
</evidence>
<feature type="binding site" evidence="12">
    <location>
        <position position="197"/>
    </location>
    <ligand>
        <name>[4Fe-4S] cluster</name>
        <dbReference type="ChEBI" id="CHEBI:49883"/>
    </ligand>
</feature>
<dbReference type="EMBL" id="VOGB01000004">
    <property type="protein sequence ID" value="MQM72975.1"/>
    <property type="molecule type" value="Genomic_DNA"/>
</dbReference>
<dbReference type="Pfam" id="PF00633">
    <property type="entry name" value="HHH"/>
    <property type="match status" value="1"/>
</dbReference>
<evidence type="ECO:0000256" key="10">
    <source>
        <dbReference type="ARBA" id="ARBA00023239"/>
    </source>
</evidence>
<dbReference type="InterPro" id="IPR003651">
    <property type="entry name" value="Endonuclease3_FeS-loop_motif"/>
</dbReference>
<dbReference type="EC" id="4.2.99.18" evidence="12"/>